<dbReference type="eggNOG" id="KOG1478">
    <property type="taxonomic scope" value="Eukaryota"/>
</dbReference>
<dbReference type="HOGENOM" id="CLU_010194_9_0_1"/>
<reference evidence="2" key="2">
    <citation type="journal article" date="2014" name="PLoS Genet.">
        <title>Signature gene expression reveals novel clues to the molecular mechanisms of dimorphic transition in Penicillium marneffei.</title>
        <authorList>
            <person name="Yang E."/>
            <person name="Wang G."/>
            <person name="Cai J."/>
            <person name="Woo P.C."/>
            <person name="Lau S.K."/>
            <person name="Yuen K.-Y."/>
            <person name="Chow W.-N."/>
            <person name="Lin X."/>
        </authorList>
    </citation>
    <scope>NUCLEOTIDE SEQUENCE</scope>
    <source>
        <strain evidence="2">PM1</strain>
    </source>
</reference>
<comment type="similarity">
    <text evidence="1">Belongs to the short-chain dehydrogenases/reductases (SDR) family.</text>
</comment>
<dbReference type="PANTHER" id="PTHR43544:SF32">
    <property type="entry name" value="CHAIN DEHYDROGENASE, PUTATIVE (AFU_ORTHOLOGUE AFUA_5G01530)-RELATED"/>
    <property type="match status" value="1"/>
</dbReference>
<dbReference type="GO" id="GO:0016491">
    <property type="term" value="F:oxidoreductase activity"/>
    <property type="evidence" value="ECO:0007669"/>
    <property type="project" value="TreeGrafter"/>
</dbReference>
<protein>
    <submittedName>
        <fullName evidence="2">3-keto-steroid reductase</fullName>
    </submittedName>
</protein>
<dbReference type="AlphaFoldDB" id="A0A093VHE9"/>
<dbReference type="PRINTS" id="PR00081">
    <property type="entry name" value="GDHRDH"/>
</dbReference>
<comment type="caution">
    <text evidence="2">The sequence shown here is derived from an EMBL/GenBank/DDBJ whole genome shotgun (WGS) entry which is preliminary data.</text>
</comment>
<dbReference type="SUPFAM" id="SSF51735">
    <property type="entry name" value="NAD(P)-binding Rossmann-fold domains"/>
    <property type="match status" value="1"/>
</dbReference>
<accession>A0A093VHE9</accession>
<dbReference type="PANTHER" id="PTHR43544">
    <property type="entry name" value="SHORT-CHAIN DEHYDROGENASE/REDUCTASE"/>
    <property type="match status" value="1"/>
</dbReference>
<dbReference type="GO" id="GO:0019748">
    <property type="term" value="P:secondary metabolic process"/>
    <property type="evidence" value="ECO:0007669"/>
    <property type="project" value="TreeGrafter"/>
</dbReference>
<proteinExistence type="inferred from homology"/>
<name>A0A093VHE9_TALMA</name>
<dbReference type="GO" id="GO:0005737">
    <property type="term" value="C:cytoplasm"/>
    <property type="evidence" value="ECO:0007669"/>
    <property type="project" value="TreeGrafter"/>
</dbReference>
<sequence>MATDKTVILVTGASSGIGYETVAALSVTSTDFHVLLASRSVDKGQKALADLQSTYGPSLKSPISVIQLDVCDQQSIQSAKTAIETKFGRLDVLINNAGIIVYQQVDQLTALRQTFDTNVFAQQIVTETLEPLLRKSARPYIIYVSSEMGSITTRLDPTFKFDKLRGESYRMSKAALNMLAACHRRNYEDWCKVAAFNPGWCVSNLSGPQGYEMRKKGGARDPKEPALELANVVLGKRDEDIAKNGMLDIDGGILPW</sequence>
<dbReference type="InterPro" id="IPR051468">
    <property type="entry name" value="Fungal_SecMetab_SDRs"/>
</dbReference>
<evidence type="ECO:0000256" key="1">
    <source>
        <dbReference type="ARBA" id="ARBA00006484"/>
    </source>
</evidence>
<dbReference type="InterPro" id="IPR002347">
    <property type="entry name" value="SDR_fam"/>
</dbReference>
<organism evidence="2">
    <name type="scientific">Talaromyces marneffei PM1</name>
    <dbReference type="NCBI Taxonomy" id="1077442"/>
    <lineage>
        <taxon>Eukaryota</taxon>
        <taxon>Fungi</taxon>
        <taxon>Dikarya</taxon>
        <taxon>Ascomycota</taxon>
        <taxon>Pezizomycotina</taxon>
        <taxon>Eurotiomycetes</taxon>
        <taxon>Eurotiomycetidae</taxon>
        <taxon>Eurotiales</taxon>
        <taxon>Trichocomaceae</taxon>
        <taxon>Talaromyces</taxon>
        <taxon>Talaromyces sect. Talaromyces</taxon>
    </lineage>
</organism>
<reference key="1">
    <citation type="journal article" date="2014" name="PLoS Genet.">
        <title>Signature Gene Expression Reveals Novel Clues to the Molecular Mechanisms of Dimorphic Transition in Penicillium marneffei.</title>
        <authorList>
            <person name="Yang E."/>
            <person name="Wang G."/>
            <person name="Cai J."/>
            <person name="Woo P.C."/>
            <person name="Lau S.K."/>
            <person name="Yuen K.-Y."/>
            <person name="Chow W.-N."/>
            <person name="Lin X."/>
        </authorList>
    </citation>
    <scope>NUCLEOTIDE SEQUENCE [LARGE SCALE GENOMIC DNA]</scope>
    <source>
        <strain>PM1</strain>
    </source>
</reference>
<dbReference type="Gene3D" id="3.40.50.720">
    <property type="entry name" value="NAD(P)-binding Rossmann-like Domain"/>
    <property type="match status" value="1"/>
</dbReference>
<dbReference type="InterPro" id="IPR036291">
    <property type="entry name" value="NAD(P)-bd_dom_sf"/>
</dbReference>
<gene>
    <name evidence="2" type="ORF">GQ26_0040340</name>
</gene>
<evidence type="ECO:0000313" key="2">
    <source>
        <dbReference type="EMBL" id="KFX51590.1"/>
    </source>
</evidence>
<dbReference type="Pfam" id="PF00106">
    <property type="entry name" value="adh_short"/>
    <property type="match status" value="1"/>
</dbReference>
<dbReference type="EMBL" id="JPOX01000004">
    <property type="protein sequence ID" value="KFX51590.1"/>
    <property type="molecule type" value="Genomic_DNA"/>
</dbReference>